<evidence type="ECO:0000256" key="6">
    <source>
        <dbReference type="HAMAP-Rule" id="MF_01965"/>
    </source>
</evidence>
<dbReference type="HAMAP" id="MF_01965">
    <property type="entry name" value="NADHX_dehydratase"/>
    <property type="match status" value="1"/>
</dbReference>
<comment type="catalytic activity">
    <reaction evidence="6">
        <text>(6S)-NADPHX + ADP = AMP + phosphate + NADPH + H(+)</text>
        <dbReference type="Rhea" id="RHEA:32235"/>
        <dbReference type="ChEBI" id="CHEBI:15378"/>
        <dbReference type="ChEBI" id="CHEBI:43474"/>
        <dbReference type="ChEBI" id="CHEBI:57783"/>
        <dbReference type="ChEBI" id="CHEBI:64076"/>
        <dbReference type="ChEBI" id="CHEBI:456215"/>
        <dbReference type="ChEBI" id="CHEBI:456216"/>
        <dbReference type="EC" id="4.2.1.136"/>
    </reaction>
</comment>
<keyword evidence="1 6" id="KW-0547">Nucleotide-binding</keyword>
<dbReference type="NCBIfam" id="TIGR00196">
    <property type="entry name" value="yjeF_cterm"/>
    <property type="match status" value="1"/>
</dbReference>
<evidence type="ECO:0000256" key="2">
    <source>
        <dbReference type="ARBA" id="ARBA00022840"/>
    </source>
</evidence>
<protein>
    <recommendedName>
        <fullName evidence="6">ADP-dependent (S)-NAD(P)H-hydrate dehydratase</fullName>
        <ecNumber evidence="6">4.2.1.136</ecNumber>
    </recommendedName>
    <alternativeName>
        <fullName evidence="6">ADP-dependent NAD(P)HX dehydratase</fullName>
    </alternativeName>
</protein>
<dbReference type="AlphaFoldDB" id="A0A0R1SL29"/>
<dbReference type="EMBL" id="AZFA01000011">
    <property type="protein sequence ID" value="KRL66771.1"/>
    <property type="molecule type" value="Genomic_DNA"/>
</dbReference>
<dbReference type="PROSITE" id="PS01050">
    <property type="entry name" value="YJEF_C_2"/>
    <property type="match status" value="1"/>
</dbReference>
<feature type="domain" description="YjeF C-terminal" evidence="7">
    <location>
        <begin position="5"/>
        <end position="276"/>
    </location>
</feature>
<evidence type="ECO:0000313" key="8">
    <source>
        <dbReference type="EMBL" id="KRL66771.1"/>
    </source>
</evidence>
<dbReference type="GO" id="GO:0005524">
    <property type="term" value="F:ATP binding"/>
    <property type="evidence" value="ECO:0007669"/>
    <property type="project" value="UniProtKB-KW"/>
</dbReference>
<dbReference type="GO" id="GO:0110051">
    <property type="term" value="P:metabolite repair"/>
    <property type="evidence" value="ECO:0007669"/>
    <property type="project" value="TreeGrafter"/>
</dbReference>
<feature type="binding site" evidence="6">
    <location>
        <position position="218"/>
    </location>
    <ligand>
        <name>AMP</name>
        <dbReference type="ChEBI" id="CHEBI:456215"/>
    </ligand>
</feature>
<accession>A0A0R1SL29</accession>
<organism evidence="8 9">
    <name type="scientific">Companilactobacillus versmoldensis DSM 14857 = KCTC 3814</name>
    <dbReference type="NCBI Taxonomy" id="1423815"/>
    <lineage>
        <taxon>Bacteria</taxon>
        <taxon>Bacillati</taxon>
        <taxon>Bacillota</taxon>
        <taxon>Bacilli</taxon>
        <taxon>Lactobacillales</taxon>
        <taxon>Lactobacillaceae</taxon>
        <taxon>Companilactobacillus</taxon>
    </lineage>
</organism>
<comment type="function">
    <text evidence="6">Catalyzes the dehydration of the S-form of NAD(P)HX at the expense of ADP, which is converted to AMP. Together with NAD(P)HX epimerase, which catalyzes the epimerization of the S- and R-forms, the enzyme allows the repair of both epimers of NAD(P)HX, a damaged form of NAD(P)H that is a result of enzymatic or heat-dependent hydration.</text>
</comment>
<dbReference type="PROSITE" id="PS01049">
    <property type="entry name" value="YJEF_C_1"/>
    <property type="match status" value="1"/>
</dbReference>
<comment type="subunit">
    <text evidence="6">Homotetramer.</text>
</comment>
<dbReference type="SUPFAM" id="SSF53613">
    <property type="entry name" value="Ribokinase-like"/>
    <property type="match status" value="1"/>
</dbReference>
<name>A0A0R1SL29_9LACO</name>
<dbReference type="InterPro" id="IPR029056">
    <property type="entry name" value="Ribokinase-like"/>
</dbReference>
<dbReference type="InterPro" id="IPR017953">
    <property type="entry name" value="Carbohydrate_kinase_pred_CS"/>
</dbReference>
<dbReference type="PANTHER" id="PTHR12592">
    <property type="entry name" value="ATP-DEPENDENT (S)-NAD(P)H-HYDRATE DEHYDRATASE FAMILY MEMBER"/>
    <property type="match status" value="1"/>
</dbReference>
<dbReference type="OrthoDB" id="9806925at2"/>
<keyword evidence="4 6" id="KW-0520">NAD</keyword>
<comment type="catalytic activity">
    <reaction evidence="6">
        <text>(6S)-NADHX + ADP = AMP + phosphate + NADH + H(+)</text>
        <dbReference type="Rhea" id="RHEA:32223"/>
        <dbReference type="ChEBI" id="CHEBI:15378"/>
        <dbReference type="ChEBI" id="CHEBI:43474"/>
        <dbReference type="ChEBI" id="CHEBI:57945"/>
        <dbReference type="ChEBI" id="CHEBI:64074"/>
        <dbReference type="ChEBI" id="CHEBI:456215"/>
        <dbReference type="ChEBI" id="CHEBI:456216"/>
        <dbReference type="EC" id="4.2.1.136"/>
    </reaction>
</comment>
<dbReference type="RefSeq" id="WP_010623406.1">
    <property type="nucleotide sequence ID" value="NZ_AZFA01000011.1"/>
</dbReference>
<dbReference type="Pfam" id="PF01256">
    <property type="entry name" value="Carb_kinase"/>
    <property type="match status" value="1"/>
</dbReference>
<dbReference type="CDD" id="cd01171">
    <property type="entry name" value="YXKO-related"/>
    <property type="match status" value="1"/>
</dbReference>
<dbReference type="PANTHER" id="PTHR12592:SF0">
    <property type="entry name" value="ATP-DEPENDENT (S)-NAD(P)H-HYDRATE DEHYDRATASE"/>
    <property type="match status" value="1"/>
</dbReference>
<evidence type="ECO:0000256" key="5">
    <source>
        <dbReference type="ARBA" id="ARBA00023239"/>
    </source>
</evidence>
<dbReference type="PATRIC" id="fig|1423815.3.peg.383"/>
<dbReference type="Proteomes" id="UP000051647">
    <property type="component" value="Unassembled WGS sequence"/>
</dbReference>
<gene>
    <name evidence="6" type="primary">nnrD</name>
    <name evidence="8" type="ORF">FC27_GL000376</name>
</gene>
<dbReference type="GO" id="GO:0052856">
    <property type="term" value="F:NAD(P)HX epimerase activity"/>
    <property type="evidence" value="ECO:0007669"/>
    <property type="project" value="TreeGrafter"/>
</dbReference>
<evidence type="ECO:0000313" key="9">
    <source>
        <dbReference type="Proteomes" id="UP000051647"/>
    </source>
</evidence>
<dbReference type="Gene3D" id="3.40.1190.20">
    <property type="match status" value="1"/>
</dbReference>
<feature type="binding site" evidence="6">
    <location>
        <position position="40"/>
    </location>
    <ligand>
        <name>(6S)-NADPHX</name>
        <dbReference type="ChEBI" id="CHEBI:64076"/>
    </ligand>
</feature>
<sequence length="283" mass="30290">MKKINKSILSQIIAPRNPNSYKGNYGKILIIAGSLPFGGAAIMSSSAAVHAGAGLVTVATVQEKFTAINTKIPEAMTVDYHNIIETSDAINKANVIVIGPGLGTDEYAKSLVHLVLDNAKAEQTLVLDASALTIIAQQKLSLSQTSANLILTPHQGEWRRLSGLDIDQQTEQNNQTAINKIAPNALLIVKKHHSEIYYQDQVSQITAGNAGMATGGMGDTLTGIIAALVGQFDFSLKTVEAALFLHSFVADKIFEKNYVVLPEMLIKNLPKVMKKIANNTAKG</sequence>
<feature type="binding site" evidence="6">
    <location>
        <position position="101"/>
    </location>
    <ligand>
        <name>(6S)-NADPHX</name>
        <dbReference type="ChEBI" id="CHEBI:64076"/>
    </ligand>
</feature>
<dbReference type="InterPro" id="IPR000631">
    <property type="entry name" value="CARKD"/>
</dbReference>
<comment type="cofactor">
    <cofactor evidence="6">
        <name>Mg(2+)</name>
        <dbReference type="ChEBI" id="CHEBI:18420"/>
    </cofactor>
</comment>
<proteinExistence type="inferred from homology"/>
<dbReference type="PROSITE" id="PS51383">
    <property type="entry name" value="YJEF_C_3"/>
    <property type="match status" value="1"/>
</dbReference>
<dbReference type="GO" id="GO:0052855">
    <property type="term" value="F:ADP-dependent NAD(P)H-hydrate dehydratase activity"/>
    <property type="evidence" value="ECO:0007669"/>
    <property type="project" value="UniProtKB-UniRule"/>
</dbReference>
<dbReference type="STRING" id="1423815.FC27_GL000376"/>
<dbReference type="GO" id="GO:0046496">
    <property type="term" value="P:nicotinamide nucleotide metabolic process"/>
    <property type="evidence" value="ECO:0007669"/>
    <property type="project" value="UniProtKB-UniRule"/>
</dbReference>
<keyword evidence="3 6" id="KW-0521">NADP</keyword>
<dbReference type="eggNOG" id="COG0063">
    <property type="taxonomic scope" value="Bacteria"/>
</dbReference>
<keyword evidence="5 6" id="KW-0456">Lyase</keyword>
<feature type="binding site" evidence="6">
    <location>
        <position position="154"/>
    </location>
    <ligand>
        <name>(6S)-NADPHX</name>
        <dbReference type="ChEBI" id="CHEBI:64076"/>
    </ligand>
</feature>
<dbReference type="EC" id="4.2.1.136" evidence="6"/>
<keyword evidence="9" id="KW-1185">Reference proteome</keyword>
<feature type="binding site" evidence="6">
    <location>
        <begin position="190"/>
        <end position="194"/>
    </location>
    <ligand>
        <name>AMP</name>
        <dbReference type="ChEBI" id="CHEBI:456215"/>
    </ligand>
</feature>
<comment type="similarity">
    <text evidence="6">Belongs to the NnrD/CARKD family.</text>
</comment>
<evidence type="ECO:0000256" key="4">
    <source>
        <dbReference type="ARBA" id="ARBA00023027"/>
    </source>
</evidence>
<keyword evidence="2 6" id="KW-0067">ATP-binding</keyword>
<comment type="caution">
    <text evidence="8">The sequence shown here is derived from an EMBL/GenBank/DDBJ whole genome shotgun (WGS) entry which is preliminary data.</text>
</comment>
<evidence type="ECO:0000256" key="1">
    <source>
        <dbReference type="ARBA" id="ARBA00022741"/>
    </source>
</evidence>
<feature type="binding site" evidence="6">
    <location>
        <position position="219"/>
    </location>
    <ligand>
        <name>(6S)-NADPHX</name>
        <dbReference type="ChEBI" id="CHEBI:64076"/>
    </ligand>
</feature>
<reference evidence="8 9" key="1">
    <citation type="journal article" date="2015" name="Genome Announc.">
        <title>Expanding the biotechnology potential of lactobacilli through comparative genomics of 213 strains and associated genera.</title>
        <authorList>
            <person name="Sun Z."/>
            <person name="Harris H.M."/>
            <person name="McCann A."/>
            <person name="Guo C."/>
            <person name="Argimon S."/>
            <person name="Zhang W."/>
            <person name="Yang X."/>
            <person name="Jeffery I.B."/>
            <person name="Cooney J.C."/>
            <person name="Kagawa T.F."/>
            <person name="Liu W."/>
            <person name="Song Y."/>
            <person name="Salvetti E."/>
            <person name="Wrobel A."/>
            <person name="Rasinkangas P."/>
            <person name="Parkhill J."/>
            <person name="Rea M.C."/>
            <person name="O'Sullivan O."/>
            <person name="Ritari J."/>
            <person name="Douillard F.P."/>
            <person name="Paul Ross R."/>
            <person name="Yang R."/>
            <person name="Briner A.E."/>
            <person name="Felis G.E."/>
            <person name="de Vos W.M."/>
            <person name="Barrangou R."/>
            <person name="Klaenhammer T.R."/>
            <person name="Caufield P.W."/>
            <person name="Cui Y."/>
            <person name="Zhang H."/>
            <person name="O'Toole P.W."/>
        </authorList>
    </citation>
    <scope>NUCLEOTIDE SEQUENCE [LARGE SCALE GENOMIC DNA]</scope>
    <source>
        <strain evidence="8 9">DSM 14857</strain>
    </source>
</reference>
<evidence type="ECO:0000259" key="7">
    <source>
        <dbReference type="PROSITE" id="PS51383"/>
    </source>
</evidence>
<evidence type="ECO:0000256" key="3">
    <source>
        <dbReference type="ARBA" id="ARBA00022857"/>
    </source>
</evidence>